<dbReference type="PATRIC" id="fig|1391654.3.peg.5471"/>
<sequence>MALLLVTSPSRADPLRLLVAIGHHSGLAGDVPLKHSARDATRVRDLFVQLGGVRPEDAFLMVDPTPAQVFAAIDKVAAIASGRQINDVSVLFYFSGHGDRQALHLGRERILLSDLDRKLAGVAAGLRIVVTDACRTSDLRGKGVTSTDPFSVTLDATPRASGVIRLHASADGEVAQESDELASAVFTHYWLSGLAGAADVNGDARVTFDESYAFAYSQTLFRSARASGVVQRPAVETALREGAPIVLTNTTSTTLLRFPRAADSHYIIYGVGSRTVLAELWSSSERRVALAVPPGRYIVHRRTGGHAAAAQLDLDKDQEREVHAADFHAVPEETLARKGGDLILHPNELSVGYVARTSRLYDFGHELGVRYEHAWDSFALGISGTGGTGSGASITQESTVSWLGLDGVAEVRSTIGRLVLRAGAGPRVLTLVRSFVRNDAERLALAGYNTERRFRGMALGGHALVGARLSLGSRLWLDLDARSELLGVRVNGEFTAAWSAGAGADVGLSF</sequence>
<dbReference type="InterPro" id="IPR029030">
    <property type="entry name" value="Caspase-like_dom_sf"/>
</dbReference>
<dbReference type="Pfam" id="PF00656">
    <property type="entry name" value="Peptidase_C14"/>
    <property type="match status" value="1"/>
</dbReference>
<evidence type="ECO:0000259" key="1">
    <source>
        <dbReference type="Pfam" id="PF00656"/>
    </source>
</evidence>
<protein>
    <submittedName>
        <fullName evidence="2">Peptidase C14 caspase catalytic subunit p20</fullName>
    </submittedName>
</protein>
<name>A0A0K1PYZ5_9BACT</name>
<dbReference type="GO" id="GO:0004197">
    <property type="term" value="F:cysteine-type endopeptidase activity"/>
    <property type="evidence" value="ECO:0007669"/>
    <property type="project" value="InterPro"/>
</dbReference>
<dbReference type="GO" id="GO:0006508">
    <property type="term" value="P:proteolysis"/>
    <property type="evidence" value="ECO:0007669"/>
    <property type="project" value="InterPro"/>
</dbReference>
<evidence type="ECO:0000313" key="2">
    <source>
        <dbReference type="EMBL" id="AKU98738.1"/>
    </source>
</evidence>
<gene>
    <name evidence="2" type="ORF">AKJ09_05402</name>
</gene>
<dbReference type="Gene3D" id="3.40.50.1460">
    <property type="match status" value="1"/>
</dbReference>
<dbReference type="EMBL" id="CP012333">
    <property type="protein sequence ID" value="AKU98738.1"/>
    <property type="molecule type" value="Genomic_DNA"/>
</dbReference>
<dbReference type="STRING" id="1391654.AKJ09_05402"/>
<reference evidence="2 3" key="1">
    <citation type="submission" date="2015-08" db="EMBL/GenBank/DDBJ databases">
        <authorList>
            <person name="Babu N.S."/>
            <person name="Beckwith C.J."/>
            <person name="Beseler K.G."/>
            <person name="Brison A."/>
            <person name="Carone J.V."/>
            <person name="Caskin T.P."/>
            <person name="Diamond M."/>
            <person name="Durham M.E."/>
            <person name="Foxe J.M."/>
            <person name="Go M."/>
            <person name="Henderson B.A."/>
            <person name="Jones I.B."/>
            <person name="McGettigan J.A."/>
            <person name="Micheletti S.J."/>
            <person name="Nasrallah M.E."/>
            <person name="Ortiz D."/>
            <person name="Piller C.R."/>
            <person name="Privatt S.R."/>
            <person name="Schneider S.L."/>
            <person name="Sharp S."/>
            <person name="Smith T.C."/>
            <person name="Stanton J.D."/>
            <person name="Ullery H.E."/>
            <person name="Wilson R.J."/>
            <person name="Serrano M.G."/>
            <person name="Buck G."/>
            <person name="Lee V."/>
            <person name="Wang Y."/>
            <person name="Carvalho R."/>
            <person name="Voegtly L."/>
            <person name="Shi R."/>
            <person name="Duckworth R."/>
            <person name="Johnson A."/>
            <person name="Loviza R."/>
            <person name="Walstead R."/>
            <person name="Shah Z."/>
            <person name="Kiflezghi M."/>
            <person name="Wade K."/>
            <person name="Ball S.L."/>
            <person name="Bradley K.W."/>
            <person name="Asai D.J."/>
            <person name="Bowman C.A."/>
            <person name="Russell D.A."/>
            <person name="Pope W.H."/>
            <person name="Jacobs-Sera D."/>
            <person name="Hendrix R.W."/>
            <person name="Hatfull G.F."/>
        </authorList>
    </citation>
    <scope>NUCLEOTIDE SEQUENCE [LARGE SCALE GENOMIC DNA]</scope>
    <source>
        <strain evidence="2 3">DSM 27648</strain>
    </source>
</reference>
<keyword evidence="3" id="KW-1185">Reference proteome</keyword>
<evidence type="ECO:0000313" key="3">
    <source>
        <dbReference type="Proteomes" id="UP000064967"/>
    </source>
</evidence>
<feature type="domain" description="Peptidase C14 caspase" evidence="1">
    <location>
        <begin position="21"/>
        <end position="185"/>
    </location>
</feature>
<dbReference type="InterPro" id="IPR011600">
    <property type="entry name" value="Pept_C14_caspase"/>
</dbReference>
<accession>A0A0K1PYZ5</accession>
<dbReference type="KEGG" id="llu:AKJ09_05402"/>
<organism evidence="2 3">
    <name type="scientific">Labilithrix luteola</name>
    <dbReference type="NCBI Taxonomy" id="1391654"/>
    <lineage>
        <taxon>Bacteria</taxon>
        <taxon>Pseudomonadati</taxon>
        <taxon>Myxococcota</taxon>
        <taxon>Polyangia</taxon>
        <taxon>Polyangiales</taxon>
        <taxon>Labilitrichaceae</taxon>
        <taxon>Labilithrix</taxon>
    </lineage>
</organism>
<proteinExistence type="predicted"/>
<dbReference type="SUPFAM" id="SSF52129">
    <property type="entry name" value="Caspase-like"/>
    <property type="match status" value="1"/>
</dbReference>
<dbReference type="AlphaFoldDB" id="A0A0K1PYZ5"/>
<dbReference type="Proteomes" id="UP000064967">
    <property type="component" value="Chromosome"/>
</dbReference>